<evidence type="ECO:0000313" key="1">
    <source>
        <dbReference type="EMBL" id="QBZ58996.1"/>
    </source>
</evidence>
<dbReference type="EMBL" id="CP034206">
    <property type="protein sequence ID" value="QBZ58996.1"/>
    <property type="molecule type" value="Genomic_DNA"/>
</dbReference>
<name>A0A4P7NCC4_PYROR</name>
<reference evidence="1 2" key="1">
    <citation type="journal article" date="2019" name="Mol. Biol. Evol.">
        <title>Blast fungal genomes show frequent chromosomal changes, gene gains and losses, and effector gene turnover.</title>
        <authorList>
            <person name="Gomez Luciano L.B."/>
            <person name="Jason Tsai I."/>
            <person name="Chuma I."/>
            <person name="Tosa Y."/>
            <person name="Chen Y.H."/>
            <person name="Li J.Y."/>
            <person name="Li M.Y."/>
            <person name="Jade Lu M.Y."/>
            <person name="Nakayashiki H."/>
            <person name="Li W.H."/>
        </authorList>
    </citation>
    <scope>NUCLEOTIDE SEQUENCE [LARGE SCALE GENOMIC DNA]</scope>
    <source>
        <strain evidence="1">MZ5-1-6</strain>
    </source>
</reference>
<gene>
    <name evidence="1" type="ORF">PoMZ_03956</name>
</gene>
<evidence type="ECO:0000313" key="2">
    <source>
        <dbReference type="Proteomes" id="UP000294847"/>
    </source>
</evidence>
<dbReference type="Proteomes" id="UP000294847">
    <property type="component" value="Chromosome 3"/>
</dbReference>
<proteinExistence type="predicted"/>
<sequence>MLRLSTLSYCLIQFYLHYLRCFFPFSSRCIHPSLSIWTFFVSSFWIGYHFPRLVDCPLQGNRPLQATTQFSLTRFVWFGRFLGLN</sequence>
<accession>A0A4P7NCC4</accession>
<organism evidence="1 2">
    <name type="scientific">Pyricularia oryzae</name>
    <name type="common">Rice blast fungus</name>
    <name type="synonym">Magnaporthe oryzae</name>
    <dbReference type="NCBI Taxonomy" id="318829"/>
    <lineage>
        <taxon>Eukaryota</taxon>
        <taxon>Fungi</taxon>
        <taxon>Dikarya</taxon>
        <taxon>Ascomycota</taxon>
        <taxon>Pezizomycotina</taxon>
        <taxon>Sordariomycetes</taxon>
        <taxon>Sordariomycetidae</taxon>
        <taxon>Magnaporthales</taxon>
        <taxon>Pyriculariaceae</taxon>
        <taxon>Pyricularia</taxon>
    </lineage>
</organism>
<protein>
    <submittedName>
        <fullName evidence="1">Uncharacterized protein</fullName>
    </submittedName>
</protein>
<dbReference type="AlphaFoldDB" id="A0A4P7NCC4"/>